<dbReference type="GeneID" id="63825843"/>
<dbReference type="EMBL" id="KV427621">
    <property type="protein sequence ID" value="KZT07049.1"/>
    <property type="molecule type" value="Genomic_DNA"/>
</dbReference>
<sequence>MNCFIPTSHITTIRRGGSPYGEVVGSFEMGIATKKSAVTMAGRERLMDVVLNKAGNKANRVWQWKWHNNRELHLSWHCDSPVKYCYLAAQAGTPNASLLASFTPQPLAPRADGLPSPPSSLKVFPDGQWLFDDIVISTLILERKRLTPDPRRLFN</sequence>
<gene>
    <name evidence="2" type="ORF">LAESUDRAFT_725396</name>
</gene>
<organism evidence="2 3">
    <name type="scientific">Laetiporus sulphureus 93-53</name>
    <dbReference type="NCBI Taxonomy" id="1314785"/>
    <lineage>
        <taxon>Eukaryota</taxon>
        <taxon>Fungi</taxon>
        <taxon>Dikarya</taxon>
        <taxon>Basidiomycota</taxon>
        <taxon>Agaricomycotina</taxon>
        <taxon>Agaricomycetes</taxon>
        <taxon>Polyporales</taxon>
        <taxon>Laetiporus</taxon>
    </lineage>
</organism>
<accession>A0A165EH84</accession>
<dbReference type="Pfam" id="PF20236">
    <property type="entry name" value="DUF6593"/>
    <property type="match status" value="1"/>
</dbReference>
<protein>
    <recommendedName>
        <fullName evidence="1">DUF6593 domain-containing protein</fullName>
    </recommendedName>
</protein>
<dbReference type="InterPro" id="IPR046528">
    <property type="entry name" value="DUF6593"/>
</dbReference>
<evidence type="ECO:0000259" key="1">
    <source>
        <dbReference type="Pfam" id="PF20236"/>
    </source>
</evidence>
<dbReference type="RefSeq" id="XP_040764789.1">
    <property type="nucleotide sequence ID" value="XM_040908814.1"/>
</dbReference>
<reference evidence="2 3" key="1">
    <citation type="journal article" date="2016" name="Mol. Biol. Evol.">
        <title>Comparative Genomics of Early-Diverging Mushroom-Forming Fungi Provides Insights into the Origins of Lignocellulose Decay Capabilities.</title>
        <authorList>
            <person name="Nagy L.G."/>
            <person name="Riley R."/>
            <person name="Tritt A."/>
            <person name="Adam C."/>
            <person name="Daum C."/>
            <person name="Floudas D."/>
            <person name="Sun H."/>
            <person name="Yadav J.S."/>
            <person name="Pangilinan J."/>
            <person name="Larsson K.H."/>
            <person name="Matsuura K."/>
            <person name="Barry K."/>
            <person name="Labutti K."/>
            <person name="Kuo R."/>
            <person name="Ohm R.A."/>
            <person name="Bhattacharya S.S."/>
            <person name="Shirouzu T."/>
            <person name="Yoshinaga Y."/>
            <person name="Martin F.M."/>
            <person name="Grigoriev I.V."/>
            <person name="Hibbett D.S."/>
        </authorList>
    </citation>
    <scope>NUCLEOTIDE SEQUENCE [LARGE SCALE GENOMIC DNA]</scope>
    <source>
        <strain evidence="2 3">93-53</strain>
    </source>
</reference>
<feature type="domain" description="DUF6593" evidence="1">
    <location>
        <begin position="8"/>
        <end position="145"/>
    </location>
</feature>
<dbReference type="OrthoDB" id="3174721at2759"/>
<name>A0A165EH84_9APHY</name>
<dbReference type="Proteomes" id="UP000076871">
    <property type="component" value="Unassembled WGS sequence"/>
</dbReference>
<evidence type="ECO:0000313" key="3">
    <source>
        <dbReference type="Proteomes" id="UP000076871"/>
    </source>
</evidence>
<evidence type="ECO:0000313" key="2">
    <source>
        <dbReference type="EMBL" id="KZT07049.1"/>
    </source>
</evidence>
<keyword evidence="3" id="KW-1185">Reference proteome</keyword>
<dbReference type="AlphaFoldDB" id="A0A165EH84"/>
<proteinExistence type="predicted"/>
<dbReference type="InParanoid" id="A0A165EH84"/>